<dbReference type="Proteomes" id="UP000826271">
    <property type="component" value="Unassembled WGS sequence"/>
</dbReference>
<evidence type="ECO:0000259" key="1">
    <source>
        <dbReference type="Pfam" id="PF05699"/>
    </source>
</evidence>
<sequence>MYDSLLVRGTTEHVEKELHALFNEYLTLYEISHHQKECFGKDMVVNHEANSDKSSFRKATNFMEEFYKFTEEEDAIRNKSELDVYLEEKLHPSQNNNNFDILEYWKNNESKFPVLSRMAKDILAIPVSSIASESTFSTGGRVLSKFHSSLLLSTVEALICV</sequence>
<dbReference type="EMBL" id="WHWC01000007">
    <property type="protein sequence ID" value="KAG8379184.1"/>
    <property type="molecule type" value="Genomic_DNA"/>
</dbReference>
<protein>
    <recommendedName>
        <fullName evidence="1">HAT C-terminal dimerisation domain-containing protein</fullName>
    </recommendedName>
</protein>
<dbReference type="InterPro" id="IPR008906">
    <property type="entry name" value="HATC_C_dom"/>
</dbReference>
<feature type="domain" description="HAT C-terminal dimerisation" evidence="1">
    <location>
        <begin position="81"/>
        <end position="161"/>
    </location>
</feature>
<dbReference type="Pfam" id="PF05699">
    <property type="entry name" value="Dimer_Tnp_hAT"/>
    <property type="match status" value="1"/>
</dbReference>
<dbReference type="PANTHER" id="PTHR23272">
    <property type="entry name" value="BED FINGER-RELATED"/>
    <property type="match status" value="1"/>
</dbReference>
<reference evidence="2" key="1">
    <citation type="submission" date="2019-10" db="EMBL/GenBank/DDBJ databases">
        <authorList>
            <person name="Zhang R."/>
            <person name="Pan Y."/>
            <person name="Wang J."/>
            <person name="Ma R."/>
            <person name="Yu S."/>
        </authorList>
    </citation>
    <scope>NUCLEOTIDE SEQUENCE</scope>
    <source>
        <strain evidence="2">LA-IB0</strain>
        <tissue evidence="2">Leaf</tissue>
    </source>
</reference>
<dbReference type="PANTHER" id="PTHR23272:SF161">
    <property type="entry name" value="ZINC FINGER BED DOMAIN-CONTAINING PROTEIN RICESLEEPER 1-LIKE"/>
    <property type="match status" value="1"/>
</dbReference>
<proteinExistence type="predicted"/>
<dbReference type="InterPro" id="IPR012337">
    <property type="entry name" value="RNaseH-like_sf"/>
</dbReference>
<dbReference type="AlphaFoldDB" id="A0AAV6X8G5"/>
<accession>A0AAV6X8G5</accession>
<name>A0AAV6X8G5_9LAMI</name>
<gene>
    <name evidence="2" type="ORF">BUALT_Bualt07G0061900</name>
</gene>
<organism evidence="2 3">
    <name type="scientific">Buddleja alternifolia</name>
    <dbReference type="NCBI Taxonomy" id="168488"/>
    <lineage>
        <taxon>Eukaryota</taxon>
        <taxon>Viridiplantae</taxon>
        <taxon>Streptophyta</taxon>
        <taxon>Embryophyta</taxon>
        <taxon>Tracheophyta</taxon>
        <taxon>Spermatophyta</taxon>
        <taxon>Magnoliopsida</taxon>
        <taxon>eudicotyledons</taxon>
        <taxon>Gunneridae</taxon>
        <taxon>Pentapetalae</taxon>
        <taxon>asterids</taxon>
        <taxon>lamiids</taxon>
        <taxon>Lamiales</taxon>
        <taxon>Scrophulariaceae</taxon>
        <taxon>Buddlejeae</taxon>
        <taxon>Buddleja</taxon>
    </lineage>
</organism>
<keyword evidence="3" id="KW-1185">Reference proteome</keyword>
<dbReference type="SUPFAM" id="SSF53098">
    <property type="entry name" value="Ribonuclease H-like"/>
    <property type="match status" value="1"/>
</dbReference>
<evidence type="ECO:0000313" key="2">
    <source>
        <dbReference type="EMBL" id="KAG8379184.1"/>
    </source>
</evidence>
<evidence type="ECO:0000313" key="3">
    <source>
        <dbReference type="Proteomes" id="UP000826271"/>
    </source>
</evidence>
<comment type="caution">
    <text evidence="2">The sequence shown here is derived from an EMBL/GenBank/DDBJ whole genome shotgun (WGS) entry which is preliminary data.</text>
</comment>
<dbReference type="GO" id="GO:0046983">
    <property type="term" value="F:protein dimerization activity"/>
    <property type="evidence" value="ECO:0007669"/>
    <property type="project" value="InterPro"/>
</dbReference>